<dbReference type="EMBL" id="OX465086">
    <property type="protein sequence ID" value="CAI9262266.1"/>
    <property type="molecule type" value="Genomic_DNA"/>
</dbReference>
<name>A0AA35UWU1_LACSI</name>
<keyword evidence="2" id="KW-1185">Reference proteome</keyword>
<evidence type="ECO:0000313" key="2">
    <source>
        <dbReference type="Proteomes" id="UP001177003"/>
    </source>
</evidence>
<reference evidence="1" key="1">
    <citation type="submission" date="2023-04" db="EMBL/GenBank/DDBJ databases">
        <authorList>
            <person name="Vijverberg K."/>
            <person name="Xiong W."/>
            <person name="Schranz E."/>
        </authorList>
    </citation>
    <scope>NUCLEOTIDE SEQUENCE</scope>
</reference>
<gene>
    <name evidence="1" type="ORF">LSALG_LOCUS3011</name>
</gene>
<dbReference type="Proteomes" id="UP001177003">
    <property type="component" value="Chromosome 0"/>
</dbReference>
<evidence type="ECO:0000313" key="1">
    <source>
        <dbReference type="EMBL" id="CAI9262266.1"/>
    </source>
</evidence>
<organism evidence="1 2">
    <name type="scientific">Lactuca saligna</name>
    <name type="common">Willowleaf lettuce</name>
    <dbReference type="NCBI Taxonomy" id="75948"/>
    <lineage>
        <taxon>Eukaryota</taxon>
        <taxon>Viridiplantae</taxon>
        <taxon>Streptophyta</taxon>
        <taxon>Embryophyta</taxon>
        <taxon>Tracheophyta</taxon>
        <taxon>Spermatophyta</taxon>
        <taxon>Magnoliopsida</taxon>
        <taxon>eudicotyledons</taxon>
        <taxon>Gunneridae</taxon>
        <taxon>Pentapetalae</taxon>
        <taxon>asterids</taxon>
        <taxon>campanulids</taxon>
        <taxon>Asterales</taxon>
        <taxon>Asteraceae</taxon>
        <taxon>Cichorioideae</taxon>
        <taxon>Cichorieae</taxon>
        <taxon>Lactucinae</taxon>
        <taxon>Lactuca</taxon>
    </lineage>
</organism>
<dbReference type="AlphaFoldDB" id="A0AA35UWU1"/>
<protein>
    <submittedName>
        <fullName evidence="1">Uncharacterized protein</fullName>
    </submittedName>
</protein>
<proteinExistence type="predicted"/>
<accession>A0AA35UWU1</accession>
<sequence length="191" mass="21652">MMQAGAIVGPIDRSVLAKSMAPRATLNDVHDLNVPYEGPEEYETYNANLLFPLHIEVRTLLLSDSPRVDEYIKNLRMSIHFLVIIGYPSYTKENSFVENTISDSNANTFAYSNTITMNSSNMFTRDHGQSQYTYKSWRVLMDLKMRASSQLLVVRTHLPQALVVPDFLLAVGEFFCPIFGSHNWKRGSHGS</sequence>